<organism evidence="1">
    <name type="scientific">Brassica cretica</name>
    <name type="common">Mustard</name>
    <dbReference type="NCBI Taxonomy" id="69181"/>
    <lineage>
        <taxon>Eukaryota</taxon>
        <taxon>Viridiplantae</taxon>
        <taxon>Streptophyta</taxon>
        <taxon>Embryophyta</taxon>
        <taxon>Tracheophyta</taxon>
        <taxon>Spermatophyta</taxon>
        <taxon>Magnoliopsida</taxon>
        <taxon>eudicotyledons</taxon>
        <taxon>Gunneridae</taxon>
        <taxon>Pentapetalae</taxon>
        <taxon>rosids</taxon>
        <taxon>malvids</taxon>
        <taxon>Brassicales</taxon>
        <taxon>Brassicaceae</taxon>
        <taxon>Brassiceae</taxon>
        <taxon>Brassica</taxon>
    </lineage>
</organism>
<comment type="caution">
    <text evidence="1">The sequence shown here is derived from an EMBL/GenBank/DDBJ whole genome shotgun (WGS) entry which is preliminary data.</text>
</comment>
<gene>
    <name evidence="1" type="ORF">F2Q70_00038190</name>
</gene>
<protein>
    <submittedName>
        <fullName evidence="1">Uncharacterized protein</fullName>
    </submittedName>
</protein>
<evidence type="ECO:0000313" key="1">
    <source>
        <dbReference type="EMBL" id="KAF2588854.1"/>
    </source>
</evidence>
<dbReference type="EMBL" id="QGKY02000190">
    <property type="protein sequence ID" value="KAF2588854.1"/>
    <property type="molecule type" value="Genomic_DNA"/>
</dbReference>
<proteinExistence type="predicted"/>
<name>A0A8S9K382_BRACR</name>
<accession>A0A8S9K382</accession>
<dbReference type="AlphaFoldDB" id="A0A8S9K382"/>
<reference evidence="1" key="1">
    <citation type="submission" date="2019-12" db="EMBL/GenBank/DDBJ databases">
        <title>Genome sequencing and annotation of Brassica cretica.</title>
        <authorList>
            <person name="Studholme D.J."/>
            <person name="Sarris P.F."/>
        </authorList>
    </citation>
    <scope>NUCLEOTIDE SEQUENCE</scope>
    <source>
        <strain evidence="1">PFS-102/07</strain>
        <tissue evidence="1">Leaf</tissue>
    </source>
</reference>
<sequence>MSIDVGWVWAVDERVVSVDGGRRVSVDERVLLSIDAVCFSLRIEHSKCGGSKKRALFVPCCFWYYYLSPDLGPQLSLVGLEKVPIDSNNGVSIDTPFSPLIDTTNELSIDELSRERYARLKSLIDASYAEEEIPKNKEHNT</sequence>